<name>A0ABN2T8M9_9ACTN</name>
<keyword evidence="3" id="KW-1185">Reference proteome</keyword>
<dbReference type="InterPro" id="IPR002938">
    <property type="entry name" value="FAD-bd"/>
</dbReference>
<gene>
    <name evidence="2" type="ORF">GCM10009799_30930</name>
</gene>
<accession>A0ABN2T8M9</accession>
<keyword evidence="2" id="KW-0503">Monooxygenase</keyword>
<comment type="caution">
    <text evidence="2">The sequence shown here is derived from an EMBL/GenBank/DDBJ whole genome shotgun (WGS) entry which is preliminary data.</text>
</comment>
<dbReference type="PANTHER" id="PTHR46865:SF8">
    <property type="entry name" value="POSSIBLE OXIDOREDUCTASE"/>
    <property type="match status" value="1"/>
</dbReference>
<sequence>MKAIVCGAGIAGLAVANRLDAHGWDVVVLEQFPGPRGQGYMIDFFGPGYDAAEAMGLLPRLRELGYPISEASFVDESGRVRASLGFHRFANALGGDLISVLRPDLELALRESLPERVDVLYNARLTDVTDNAAHSVRVTLADGRSLDADLLIGADGIHSRVRREVFGPEDDFLRYLGFHTAAFTFADPDVHAAVQGGFHLTDSIGAQMGLYGLRGGRVAVFAVHRTSDPTLPVDARTAVRDAYAGLGWLVPRALQLCPPSDEIFYDQVAQSVLPCWRRGRTVLLGDAANAVSLLAGQGASLAMGGAFVLAEHLASAADVEEALQRYEQEWRPVAEERQQAARRSAHWFLPENRAMLHVRRAALRLSALPGVDRLIGSTISGKPTPVVRRHTGLTRDCRPL</sequence>
<dbReference type="PANTHER" id="PTHR46865">
    <property type="entry name" value="OXIDOREDUCTASE-RELATED"/>
    <property type="match status" value="1"/>
</dbReference>
<dbReference type="GO" id="GO:0004497">
    <property type="term" value="F:monooxygenase activity"/>
    <property type="evidence" value="ECO:0007669"/>
    <property type="project" value="UniProtKB-KW"/>
</dbReference>
<dbReference type="EMBL" id="BAAAPC010000012">
    <property type="protein sequence ID" value="GAA2001517.1"/>
    <property type="molecule type" value="Genomic_DNA"/>
</dbReference>
<dbReference type="Pfam" id="PF01494">
    <property type="entry name" value="FAD_binding_3"/>
    <property type="match status" value="1"/>
</dbReference>
<dbReference type="InterPro" id="IPR051704">
    <property type="entry name" value="FAD_aromatic-hydroxylase"/>
</dbReference>
<dbReference type="PRINTS" id="PR00420">
    <property type="entry name" value="RNGMNOXGNASE"/>
</dbReference>
<keyword evidence="2" id="KW-0560">Oxidoreductase</keyword>
<dbReference type="Proteomes" id="UP001501585">
    <property type="component" value="Unassembled WGS sequence"/>
</dbReference>
<evidence type="ECO:0000259" key="1">
    <source>
        <dbReference type="Pfam" id="PF01494"/>
    </source>
</evidence>
<evidence type="ECO:0000313" key="2">
    <source>
        <dbReference type="EMBL" id="GAA2001517.1"/>
    </source>
</evidence>
<proteinExistence type="predicted"/>
<dbReference type="RefSeq" id="WP_344163070.1">
    <property type="nucleotide sequence ID" value="NZ_BAAAPC010000012.1"/>
</dbReference>
<dbReference type="InterPro" id="IPR036188">
    <property type="entry name" value="FAD/NAD-bd_sf"/>
</dbReference>
<protein>
    <submittedName>
        <fullName evidence="2">FAD-dependent monooxygenase</fullName>
    </submittedName>
</protein>
<dbReference type="Gene3D" id="3.30.9.10">
    <property type="entry name" value="D-Amino Acid Oxidase, subunit A, domain 2"/>
    <property type="match status" value="1"/>
</dbReference>
<dbReference type="Gene3D" id="3.50.50.60">
    <property type="entry name" value="FAD/NAD(P)-binding domain"/>
    <property type="match status" value="1"/>
</dbReference>
<reference evidence="3" key="1">
    <citation type="journal article" date="2019" name="Int. J. Syst. Evol. Microbiol.">
        <title>The Global Catalogue of Microorganisms (GCM) 10K type strain sequencing project: providing services to taxonomists for standard genome sequencing and annotation.</title>
        <authorList>
            <consortium name="The Broad Institute Genomics Platform"/>
            <consortium name="The Broad Institute Genome Sequencing Center for Infectious Disease"/>
            <person name="Wu L."/>
            <person name="Ma J."/>
        </authorList>
    </citation>
    <scope>NUCLEOTIDE SEQUENCE [LARGE SCALE GENOMIC DNA]</scope>
    <source>
        <strain evidence="3">JCM 15313</strain>
    </source>
</reference>
<evidence type="ECO:0000313" key="3">
    <source>
        <dbReference type="Proteomes" id="UP001501585"/>
    </source>
</evidence>
<organism evidence="2 3">
    <name type="scientific">Nocardiopsis rhodophaea</name>
    <dbReference type="NCBI Taxonomy" id="280238"/>
    <lineage>
        <taxon>Bacteria</taxon>
        <taxon>Bacillati</taxon>
        <taxon>Actinomycetota</taxon>
        <taxon>Actinomycetes</taxon>
        <taxon>Streptosporangiales</taxon>
        <taxon>Nocardiopsidaceae</taxon>
        <taxon>Nocardiopsis</taxon>
    </lineage>
</organism>
<dbReference type="SUPFAM" id="SSF51905">
    <property type="entry name" value="FAD/NAD(P)-binding domain"/>
    <property type="match status" value="1"/>
</dbReference>
<feature type="domain" description="FAD-binding" evidence="1">
    <location>
        <begin position="3"/>
        <end position="337"/>
    </location>
</feature>